<accession>M3HFS6</accession>
<gene>
    <name evidence="1" type="ORF">G210_3693</name>
</gene>
<dbReference type="HOGENOM" id="CLU_098378_0_0_1"/>
<reference evidence="1 2" key="1">
    <citation type="submission" date="2013-02" db="EMBL/GenBank/DDBJ databases">
        <title>Genome sequence of Candida maltosa Xu316, a potential industrial strain for xylitol and ethanol production.</title>
        <authorList>
            <person name="Yu J."/>
            <person name="Wang Q."/>
            <person name="Geng X."/>
            <person name="Bao W."/>
            <person name="He P."/>
            <person name="Cai J."/>
        </authorList>
    </citation>
    <scope>NUCLEOTIDE SEQUENCE [LARGE SCALE GENOMIC DNA]</scope>
    <source>
        <strain evidence="2">Xu316</strain>
    </source>
</reference>
<proteinExistence type="predicted"/>
<dbReference type="eggNOG" id="ENOG502RQ0B">
    <property type="taxonomic scope" value="Eukaryota"/>
</dbReference>
<organism evidence="1 2">
    <name type="scientific">Candida maltosa (strain Xu316)</name>
    <name type="common">Yeast</name>
    <dbReference type="NCBI Taxonomy" id="1245528"/>
    <lineage>
        <taxon>Eukaryota</taxon>
        <taxon>Fungi</taxon>
        <taxon>Dikarya</taxon>
        <taxon>Ascomycota</taxon>
        <taxon>Saccharomycotina</taxon>
        <taxon>Pichiomycetes</taxon>
        <taxon>Debaryomycetaceae</taxon>
        <taxon>Candida/Lodderomyces clade</taxon>
        <taxon>Candida</taxon>
    </lineage>
</organism>
<dbReference type="EMBL" id="AOGT01002163">
    <property type="protein sequence ID" value="EMG46077.1"/>
    <property type="molecule type" value="Genomic_DNA"/>
</dbReference>
<keyword evidence="2" id="KW-1185">Reference proteome</keyword>
<dbReference type="Proteomes" id="UP000011777">
    <property type="component" value="Unassembled WGS sequence"/>
</dbReference>
<dbReference type="OMA" id="EASECRI"/>
<evidence type="ECO:0000313" key="1">
    <source>
        <dbReference type="EMBL" id="EMG46077.1"/>
    </source>
</evidence>
<comment type="caution">
    <text evidence="1">The sequence shown here is derived from an EMBL/GenBank/DDBJ whole genome shotgun (WGS) entry which is preliminary data.</text>
</comment>
<dbReference type="OrthoDB" id="4076141at2759"/>
<name>M3HFS6_CANMX</name>
<dbReference type="AlphaFoldDB" id="M3HFS6"/>
<protein>
    <submittedName>
        <fullName evidence="1">Uncharacterized protein</fullName>
    </submittedName>
</protein>
<sequence>MNHVILNKFPATDMRTCIESSSIKYYIREIKLAERVFIASECRTNLNPRFQSILQPTNNIHNMILRDEDGIDSQLKASLMDEFSSYHQFKDYKFNDFNNNLNYDLQCAIDYQQLMQVNFRETVIEVNLERKINVADACKFNKINPNFQGTSFDYVITYLPVNGTFYCHKGRSTTCNRTIAESRNARYKLPE</sequence>
<evidence type="ECO:0000313" key="2">
    <source>
        <dbReference type="Proteomes" id="UP000011777"/>
    </source>
</evidence>